<evidence type="ECO:0000313" key="3">
    <source>
        <dbReference type="Proteomes" id="UP000006329"/>
    </source>
</evidence>
<proteinExistence type="predicted"/>
<organism evidence="2 3">
    <name type="scientific">Leptospira santarosai str. MOR084</name>
    <dbReference type="NCBI Taxonomy" id="1049984"/>
    <lineage>
        <taxon>Bacteria</taxon>
        <taxon>Pseudomonadati</taxon>
        <taxon>Spirochaetota</taxon>
        <taxon>Spirochaetia</taxon>
        <taxon>Leptospirales</taxon>
        <taxon>Leptospiraceae</taxon>
        <taxon>Leptospira</taxon>
    </lineage>
</organism>
<evidence type="ECO:0000313" key="2">
    <source>
        <dbReference type="EMBL" id="EKO34194.1"/>
    </source>
</evidence>
<gene>
    <name evidence="2" type="ORF">LEP1GSC179_0706</name>
</gene>
<dbReference type="Proteomes" id="UP000006329">
    <property type="component" value="Unassembled WGS sequence"/>
</dbReference>
<sequence>MQLSVGGRQVGTLVHTIAIKGGPVFFTSVSNQKANTLGPIIKDHLPLRTPVFTDQGYPWLWGIYKNHRSVNHSARSKDARYRWARNRWSKNGVHNQVAEGNHRLLKSAFAAYCYIRPENSTRYLNEFSFLKNAHVFGLDVICENAYQDYLSKRDDARSVRNVADDVEGADQRRGVRWGSFQGKTGGPSGPAVGFLLKGFGLKKNCLSSENWLNSFIQSFEFNTDSGLAKNQDIFETSFSLLNSPTSFKSVSSLITKEMKAHNEFWTGGKGTYIQRKKELNHQKTASKIWNLISEENIKGRYHSVSDICSTSRIHKLSAMIILRKWLKLKLIQKRRINQAWYDRRIDFGIKRNTKSLPFLLYTNFKEQNSKSSLQRVQ</sequence>
<comment type="caution">
    <text evidence="2">The sequence shown here is derived from an EMBL/GenBank/DDBJ whole genome shotgun (WGS) entry which is preliminary data.</text>
</comment>
<reference evidence="2" key="1">
    <citation type="submission" date="2012-10" db="EMBL/GenBank/DDBJ databases">
        <authorList>
            <person name="Harkins D.M."/>
            <person name="Durkin A.S."/>
            <person name="Brinkac L.M."/>
            <person name="Haft D.H."/>
            <person name="Selengut J.D."/>
            <person name="Sanka R."/>
            <person name="DePew J."/>
            <person name="Purushe J."/>
            <person name="Matthias M.A."/>
            <person name="Vinetz J.M."/>
            <person name="Sutton G.G."/>
            <person name="Nierman W.C."/>
            <person name="Fouts D.E."/>
        </authorList>
    </citation>
    <scope>NUCLEOTIDE SEQUENCE [LARGE SCALE GENOMIC DNA]</scope>
    <source>
        <strain evidence="2">MOR084</strain>
    </source>
</reference>
<dbReference type="RefSeq" id="WP_004484662.1">
    <property type="nucleotide sequence ID" value="NZ_AHON02000033.1"/>
</dbReference>
<protein>
    <submittedName>
        <fullName evidence="2">ISXO2-like transposase domain protein</fullName>
    </submittedName>
</protein>
<feature type="domain" description="ISXO2-like transposase" evidence="1">
    <location>
        <begin position="4"/>
        <end position="132"/>
    </location>
</feature>
<dbReference type="SMART" id="SM01126">
    <property type="entry name" value="DDE_Tnp_IS1595"/>
    <property type="match status" value="1"/>
</dbReference>
<dbReference type="AlphaFoldDB" id="A0A0E2BG63"/>
<dbReference type="EMBL" id="AHON02000033">
    <property type="protein sequence ID" value="EKO34194.1"/>
    <property type="molecule type" value="Genomic_DNA"/>
</dbReference>
<accession>A0A0E2BG63</accession>
<evidence type="ECO:0000259" key="1">
    <source>
        <dbReference type="SMART" id="SM01126"/>
    </source>
</evidence>
<keyword evidence="3" id="KW-1185">Reference proteome</keyword>
<dbReference type="InterPro" id="IPR024445">
    <property type="entry name" value="Tnp_ISXO2-like"/>
</dbReference>
<name>A0A0E2BG63_9LEPT</name>